<protein>
    <recommendedName>
        <fullName evidence="4">DUF2842 domain-containing protein</fullName>
    </recommendedName>
</protein>
<reference evidence="2 3" key="1">
    <citation type="journal article" date="2013" name="Genome Announc.">
        <title>Draft Genome Sequence of Strain JLT2015T, Belonging to the Family Sphingomonadaceae of the Alphaproteobacteria.</title>
        <authorList>
            <person name="Tang K."/>
            <person name="Liu K."/>
            <person name="Li S."/>
            <person name="Jiao N."/>
        </authorList>
    </citation>
    <scope>NUCLEOTIDE SEQUENCE [LARGE SCALE GENOMIC DNA]</scope>
    <source>
        <strain evidence="2 3">JLT2015</strain>
    </source>
</reference>
<proteinExistence type="predicted"/>
<dbReference type="Pfam" id="PF11003">
    <property type="entry name" value="DUF2842"/>
    <property type="match status" value="1"/>
</dbReference>
<keyword evidence="1" id="KW-1133">Transmembrane helix</keyword>
<dbReference type="AlphaFoldDB" id="M2U8F1"/>
<keyword evidence="3" id="KW-1185">Reference proteome</keyword>
<comment type="caution">
    <text evidence="2">The sequence shown here is derived from an EMBL/GenBank/DDBJ whole genome shotgun (WGS) entry which is preliminary data.</text>
</comment>
<keyword evidence="1" id="KW-0812">Transmembrane</keyword>
<evidence type="ECO:0000313" key="3">
    <source>
        <dbReference type="Proteomes" id="UP000011717"/>
    </source>
</evidence>
<dbReference type="Proteomes" id="UP000011717">
    <property type="component" value="Unassembled WGS sequence"/>
</dbReference>
<accession>M2U8F1</accession>
<dbReference type="EMBL" id="AMRV01000001">
    <property type="protein sequence ID" value="EMD84252.1"/>
    <property type="molecule type" value="Genomic_DNA"/>
</dbReference>
<gene>
    <name evidence="2" type="ORF">C725_0182</name>
</gene>
<dbReference type="InterPro" id="IPR021265">
    <property type="entry name" value="DUF2842"/>
</dbReference>
<evidence type="ECO:0008006" key="4">
    <source>
        <dbReference type="Google" id="ProtNLM"/>
    </source>
</evidence>
<name>M2U8F1_9SPHN</name>
<sequence length="58" mass="6522">MLAMIAIITAYVVIVAGLADPVTRLPVLVQTPIWIVLGVAWIFPLKPLVRWIEIGRWK</sequence>
<evidence type="ECO:0000313" key="2">
    <source>
        <dbReference type="EMBL" id="EMD84252.1"/>
    </source>
</evidence>
<keyword evidence="1" id="KW-0472">Membrane</keyword>
<feature type="transmembrane region" description="Helical" evidence="1">
    <location>
        <begin position="29"/>
        <end position="49"/>
    </location>
</feature>
<evidence type="ECO:0000256" key="1">
    <source>
        <dbReference type="SAM" id="Phobius"/>
    </source>
</evidence>
<organism evidence="2 3">
    <name type="scientific">Pacificimonas flava</name>
    <dbReference type="NCBI Taxonomy" id="1234595"/>
    <lineage>
        <taxon>Bacteria</taxon>
        <taxon>Pseudomonadati</taxon>
        <taxon>Pseudomonadota</taxon>
        <taxon>Alphaproteobacteria</taxon>
        <taxon>Sphingomonadales</taxon>
        <taxon>Sphingosinicellaceae</taxon>
        <taxon>Pacificimonas</taxon>
    </lineage>
</organism>